<comment type="similarity">
    <text evidence="1 2">Belongs to the cytochrome P450 family.</text>
</comment>
<dbReference type="RefSeq" id="WP_278157599.1">
    <property type="nucleotide sequence ID" value="NZ_CP121252.1"/>
</dbReference>
<keyword evidence="2" id="KW-0503">Monooxygenase</keyword>
<gene>
    <name evidence="4" type="ORF">P8192_13935</name>
</gene>
<feature type="region of interest" description="Disordered" evidence="3">
    <location>
        <begin position="1"/>
        <end position="28"/>
    </location>
</feature>
<evidence type="ECO:0000256" key="1">
    <source>
        <dbReference type="ARBA" id="ARBA00010617"/>
    </source>
</evidence>
<keyword evidence="2" id="KW-0349">Heme</keyword>
<keyword evidence="5" id="KW-1185">Reference proteome</keyword>
<keyword evidence="2" id="KW-0479">Metal-binding</keyword>
<dbReference type="PROSITE" id="PS00086">
    <property type="entry name" value="CYTOCHROME_P450"/>
    <property type="match status" value="1"/>
</dbReference>
<dbReference type="PRINTS" id="PR00463">
    <property type="entry name" value="EP450I"/>
</dbReference>
<dbReference type="InterPro" id="IPR036396">
    <property type="entry name" value="Cyt_P450_sf"/>
</dbReference>
<evidence type="ECO:0000256" key="3">
    <source>
        <dbReference type="SAM" id="MobiDB-lite"/>
    </source>
</evidence>
<dbReference type="PRINTS" id="PR00385">
    <property type="entry name" value="P450"/>
</dbReference>
<sequence>MTSLAASRCPFSGATGAPSSSADGPATHEAPRIASTAAVVDVDPFDEAVLANPHPMHEQLREAGRDLVYLPQYDTYAVARYEVVRETLENWQDFASGAGVGLSNFNREEPWRAPSLLLEADPPRHDAPRAALEKILGPRRLRHYESGWMDTAHRLVDSLLGQGIGSTRELDAVTAISEVYPLQVFPDAVGLTQGGLENLLPYGNFAFNAFGPRNRLVTDEMESIKPVMAWVAQQCPREALSAEGFGADIWARTDHRDLTEEQAPMIVRSLLTAGVDTTVYGISAVLYHLASNPEQYQRLRNDPSLVRRAFEEALRLESPVQTFFRTTTREVSIGGTTLPTDQKVLMFLGAANRDPRRWENPDAFDLDRNPSGHVAFGSGIHQCAGQHVARLEAACILIALLERVEHLEFAAAPERKINNTLLGWASLPLRLHTT</sequence>
<dbReference type="InterPro" id="IPR002401">
    <property type="entry name" value="Cyt_P450_E_grp-I"/>
</dbReference>
<evidence type="ECO:0000313" key="4">
    <source>
        <dbReference type="EMBL" id="WFP16459.1"/>
    </source>
</evidence>
<accession>A0ABY8H5Q2</accession>
<protein>
    <submittedName>
        <fullName evidence="4">Cytochrome P450</fullName>
    </submittedName>
</protein>
<evidence type="ECO:0000256" key="2">
    <source>
        <dbReference type="RuleBase" id="RU000461"/>
    </source>
</evidence>
<keyword evidence="2" id="KW-0560">Oxidoreductase</keyword>
<dbReference type="Pfam" id="PF00067">
    <property type="entry name" value="p450"/>
    <property type="match status" value="1"/>
</dbReference>
<dbReference type="CDD" id="cd11037">
    <property type="entry name" value="CYP199A2-like"/>
    <property type="match status" value="1"/>
</dbReference>
<dbReference type="Proteomes" id="UP001219037">
    <property type="component" value="Chromosome"/>
</dbReference>
<dbReference type="Gene3D" id="1.10.630.10">
    <property type="entry name" value="Cytochrome P450"/>
    <property type="match status" value="1"/>
</dbReference>
<dbReference type="EMBL" id="CP121252">
    <property type="protein sequence ID" value="WFP16459.1"/>
    <property type="molecule type" value="Genomic_DNA"/>
</dbReference>
<proteinExistence type="inferred from homology"/>
<name>A0ABY8H5Q2_9MICC</name>
<dbReference type="InterPro" id="IPR001128">
    <property type="entry name" value="Cyt_P450"/>
</dbReference>
<dbReference type="InterPro" id="IPR017972">
    <property type="entry name" value="Cyt_P450_CS"/>
</dbReference>
<evidence type="ECO:0000313" key="5">
    <source>
        <dbReference type="Proteomes" id="UP001219037"/>
    </source>
</evidence>
<dbReference type="SUPFAM" id="SSF48264">
    <property type="entry name" value="Cytochrome P450"/>
    <property type="match status" value="1"/>
</dbReference>
<dbReference type="PANTHER" id="PTHR46696:SF1">
    <property type="entry name" value="CYTOCHROME P450 YJIB-RELATED"/>
    <property type="match status" value="1"/>
</dbReference>
<keyword evidence="2" id="KW-0408">Iron</keyword>
<organism evidence="4 5">
    <name type="scientific">Citricoccus muralis</name>
    <dbReference type="NCBI Taxonomy" id="169134"/>
    <lineage>
        <taxon>Bacteria</taxon>
        <taxon>Bacillati</taxon>
        <taxon>Actinomycetota</taxon>
        <taxon>Actinomycetes</taxon>
        <taxon>Micrococcales</taxon>
        <taxon>Micrococcaceae</taxon>
        <taxon>Citricoccus</taxon>
    </lineage>
</organism>
<dbReference type="PANTHER" id="PTHR46696">
    <property type="entry name" value="P450, PUTATIVE (EUROFUNG)-RELATED"/>
    <property type="match status" value="1"/>
</dbReference>
<reference evidence="4 5" key="1">
    <citation type="submission" date="2023-04" db="EMBL/GenBank/DDBJ databases">
        <title>Funneling lignin-derived compounds into biodiesel using alkali-halophilic Citricoccus sp. P2.</title>
        <authorList>
            <person name="Luo C.-B."/>
        </authorList>
    </citation>
    <scope>NUCLEOTIDE SEQUENCE [LARGE SCALE GENOMIC DNA]</scope>
    <source>
        <strain evidence="4 5">P2</strain>
    </source>
</reference>